<evidence type="ECO:0000313" key="3">
    <source>
        <dbReference type="EMBL" id="TCS68387.1"/>
    </source>
</evidence>
<keyword evidence="5" id="KW-1185">Reference proteome</keyword>
<dbReference type="InterPro" id="IPR005583">
    <property type="entry name" value="YaaA"/>
</dbReference>
<dbReference type="Pfam" id="PF03883">
    <property type="entry name" value="H2O2_YaaD"/>
    <property type="match status" value="1"/>
</dbReference>
<dbReference type="Proteomes" id="UP000294613">
    <property type="component" value="Unassembled WGS sequence"/>
</dbReference>
<gene>
    <name evidence="3" type="ORF">EDD74_10992</name>
    <name evidence="2" type="ORF">FAEUMB_29630</name>
</gene>
<dbReference type="PANTHER" id="PTHR30283:SF4">
    <property type="entry name" value="PEROXIDE STRESS RESISTANCE PROTEIN YAAA"/>
    <property type="match status" value="1"/>
</dbReference>
<evidence type="ECO:0000313" key="4">
    <source>
        <dbReference type="Proteomes" id="UP000294613"/>
    </source>
</evidence>
<dbReference type="RefSeq" id="WP_116442525.1">
    <property type="nucleotide sequence ID" value="NZ_BHEO01000008.1"/>
</dbReference>
<dbReference type="NCBIfam" id="NF002543">
    <property type="entry name" value="PRK02101.1-4"/>
    <property type="match status" value="1"/>
</dbReference>
<evidence type="ECO:0000313" key="5">
    <source>
        <dbReference type="Proteomes" id="UP000702954"/>
    </source>
</evidence>
<proteinExistence type="inferred from homology"/>
<comment type="similarity">
    <text evidence="1">Belongs to the UPF0246 family.</text>
</comment>
<dbReference type="EMBL" id="BHEO01000008">
    <property type="protein sequence ID" value="GBU06422.1"/>
    <property type="molecule type" value="Genomic_DNA"/>
</dbReference>
<evidence type="ECO:0000256" key="1">
    <source>
        <dbReference type="HAMAP-Rule" id="MF_00652"/>
    </source>
</evidence>
<comment type="caution">
    <text evidence="3">The sequence shown here is derived from an EMBL/GenBank/DDBJ whole genome shotgun (WGS) entry which is preliminary data.</text>
</comment>
<accession>A0A4R3JP40</accession>
<name>A0A4R3JP40_9FIRM</name>
<reference evidence="3 4" key="2">
    <citation type="submission" date="2019-03" db="EMBL/GenBank/DDBJ databases">
        <title>Genomic Encyclopedia of Type Strains, Phase IV (KMG-IV): sequencing the most valuable type-strain genomes for metagenomic binning, comparative biology and taxonomic classification.</title>
        <authorList>
            <person name="Goeker M."/>
        </authorList>
    </citation>
    <scope>NUCLEOTIDE SEQUENCE [LARGE SCALE GENOMIC DNA]</scope>
    <source>
        <strain evidence="3 4">DSM 103426</strain>
    </source>
</reference>
<dbReference type="GO" id="GO:0005829">
    <property type="term" value="C:cytosol"/>
    <property type="evidence" value="ECO:0007669"/>
    <property type="project" value="TreeGrafter"/>
</dbReference>
<dbReference type="EMBL" id="SLZV01000009">
    <property type="protein sequence ID" value="TCS68387.1"/>
    <property type="molecule type" value="Genomic_DNA"/>
</dbReference>
<dbReference type="GO" id="GO:0033194">
    <property type="term" value="P:response to hydroperoxide"/>
    <property type="evidence" value="ECO:0007669"/>
    <property type="project" value="TreeGrafter"/>
</dbReference>
<evidence type="ECO:0000313" key="2">
    <source>
        <dbReference type="EMBL" id="GBU06422.1"/>
    </source>
</evidence>
<protein>
    <recommendedName>
        <fullName evidence="1">UPF0246 protein EDD74_10992</fullName>
    </recommendedName>
</protein>
<reference evidence="2 5" key="1">
    <citation type="journal article" date="2018" name="Int. J. Syst. Evol. Microbiol.">
        <title>Draft Genome Sequence of Faecalimonas umbilicata JCM 30896T, an Acetate-Producing Bacterium Isolated from Human Feces.</title>
        <authorList>
            <person name="Sakamoto M."/>
            <person name="Ikeyama N."/>
            <person name="Yuki M."/>
            <person name="Ohkuma M."/>
        </authorList>
    </citation>
    <scope>NUCLEOTIDE SEQUENCE [LARGE SCALE GENOMIC DNA]</scope>
    <source>
        <strain evidence="2 5">EGH7</strain>
    </source>
</reference>
<dbReference type="HAMAP" id="MF_00652">
    <property type="entry name" value="UPF0246"/>
    <property type="match status" value="1"/>
</dbReference>
<sequence length="247" mass="28537">MKIIISPAKNMKPAQSETIPRSLPAYLSHTQEIIEVLRTYSPMDLEILMRINPSLALDAADRIQTMKFDQNGTAAIETYDGIQYKYMKPLTFSDSDKEYAQKTIRILSGAYGILKPYDSIYEYRLEMLTKLNVAGTKNLYEYWSDLLYQDLTASDDRIVNLASEEYAKCIRKYVKAPVRFLTCSFKVRKNGVYKTLATAAKMARGQMVHYIITNRISDFEKLKEFDTDGYFYEPSLSSDSEFVFLQR</sequence>
<dbReference type="AlphaFoldDB" id="A0A4R3JP40"/>
<dbReference type="Proteomes" id="UP000702954">
    <property type="component" value="Unassembled WGS sequence"/>
</dbReference>
<dbReference type="PANTHER" id="PTHR30283">
    <property type="entry name" value="PEROXIDE STRESS RESPONSE PROTEIN YAAA"/>
    <property type="match status" value="1"/>
</dbReference>
<organism evidence="3 4">
    <name type="scientific">Faecalimonas umbilicata</name>
    <dbReference type="NCBI Taxonomy" id="1912855"/>
    <lineage>
        <taxon>Bacteria</taxon>
        <taxon>Bacillati</taxon>
        <taxon>Bacillota</taxon>
        <taxon>Clostridia</taxon>
        <taxon>Lachnospirales</taxon>
        <taxon>Lachnospiraceae</taxon>
        <taxon>Faecalimonas</taxon>
    </lineage>
</organism>